<dbReference type="Pfam" id="PF05591">
    <property type="entry name" value="T6SS_VipA"/>
    <property type="match status" value="1"/>
</dbReference>
<sequence length="56" mass="6310">METRNKLRDLMTKVDRSEELENILEDVLNNTENLTKLAGELKLSEPAPSDNPKGAQ</sequence>
<gene>
    <name evidence="1" type="ORF">THF1A12_120028</name>
</gene>
<evidence type="ECO:0000313" key="2">
    <source>
        <dbReference type="Proteomes" id="UP001295462"/>
    </source>
</evidence>
<name>A0AAU9QHY3_9VIBR</name>
<accession>A0AAU9QHY3</accession>
<protein>
    <submittedName>
        <fullName evidence="1">Uncharacterized protein</fullName>
    </submittedName>
</protein>
<dbReference type="InterPro" id="IPR008312">
    <property type="entry name" value="T6SS_TssB1"/>
</dbReference>
<dbReference type="EMBL" id="CAKMUD010000024">
    <property type="protein sequence ID" value="CAH1572720.1"/>
    <property type="molecule type" value="Genomic_DNA"/>
</dbReference>
<dbReference type="AlphaFoldDB" id="A0AAU9QHY3"/>
<dbReference type="Proteomes" id="UP001295462">
    <property type="component" value="Unassembled WGS sequence"/>
</dbReference>
<comment type="caution">
    <text evidence="1">The sequence shown here is derived from an EMBL/GenBank/DDBJ whole genome shotgun (WGS) entry which is preliminary data.</text>
</comment>
<reference evidence="1" key="1">
    <citation type="submission" date="2022-01" db="EMBL/GenBank/DDBJ databases">
        <authorList>
            <person name="Lagorce A."/>
        </authorList>
    </citation>
    <scope>NUCLEOTIDE SEQUENCE</scope>
    <source>
        <strain evidence="1">Th15_F1_A12</strain>
    </source>
</reference>
<evidence type="ECO:0000313" key="1">
    <source>
        <dbReference type="EMBL" id="CAH1572720.1"/>
    </source>
</evidence>
<organism evidence="1 2">
    <name type="scientific">Vibrio jasicida</name>
    <dbReference type="NCBI Taxonomy" id="766224"/>
    <lineage>
        <taxon>Bacteria</taxon>
        <taxon>Pseudomonadati</taxon>
        <taxon>Pseudomonadota</taxon>
        <taxon>Gammaproteobacteria</taxon>
        <taxon>Vibrionales</taxon>
        <taxon>Vibrionaceae</taxon>
        <taxon>Vibrio</taxon>
    </lineage>
</organism>
<proteinExistence type="predicted"/>